<dbReference type="AlphaFoldDB" id="A0AAN6NA60"/>
<reference evidence="2" key="1">
    <citation type="journal article" date="2023" name="Mol. Phylogenet. Evol.">
        <title>Genome-scale phylogeny and comparative genomics of the fungal order Sordariales.</title>
        <authorList>
            <person name="Hensen N."/>
            <person name="Bonometti L."/>
            <person name="Westerberg I."/>
            <person name="Brannstrom I.O."/>
            <person name="Guillou S."/>
            <person name="Cros-Aarteil S."/>
            <person name="Calhoun S."/>
            <person name="Haridas S."/>
            <person name="Kuo A."/>
            <person name="Mondo S."/>
            <person name="Pangilinan J."/>
            <person name="Riley R."/>
            <person name="LaButti K."/>
            <person name="Andreopoulos B."/>
            <person name="Lipzen A."/>
            <person name="Chen C."/>
            <person name="Yan M."/>
            <person name="Daum C."/>
            <person name="Ng V."/>
            <person name="Clum A."/>
            <person name="Steindorff A."/>
            <person name="Ohm R.A."/>
            <person name="Martin F."/>
            <person name="Silar P."/>
            <person name="Natvig D.O."/>
            <person name="Lalanne C."/>
            <person name="Gautier V."/>
            <person name="Ament-Velasquez S.L."/>
            <person name="Kruys A."/>
            <person name="Hutchinson M.I."/>
            <person name="Powell A.J."/>
            <person name="Barry K."/>
            <person name="Miller A.N."/>
            <person name="Grigoriev I.V."/>
            <person name="Debuchy R."/>
            <person name="Gladieux P."/>
            <person name="Hiltunen Thoren M."/>
            <person name="Johannesson H."/>
        </authorList>
    </citation>
    <scope>NUCLEOTIDE SEQUENCE [LARGE SCALE GENOMIC DNA]</scope>
    <source>
        <strain evidence="2">CBS 340.73</strain>
    </source>
</reference>
<keyword evidence="2" id="KW-1185">Reference proteome</keyword>
<dbReference type="Proteomes" id="UP001303473">
    <property type="component" value="Unassembled WGS sequence"/>
</dbReference>
<evidence type="ECO:0000313" key="1">
    <source>
        <dbReference type="EMBL" id="KAK3942010.1"/>
    </source>
</evidence>
<accession>A0AAN6NA60</accession>
<name>A0AAN6NA60_9PEZI</name>
<proteinExistence type="predicted"/>
<dbReference type="EMBL" id="MU853777">
    <property type="protein sequence ID" value="KAK3942010.1"/>
    <property type="molecule type" value="Genomic_DNA"/>
</dbReference>
<gene>
    <name evidence="1" type="ORF">QBC46DRAFT_84012</name>
</gene>
<protein>
    <submittedName>
        <fullName evidence="1">Uncharacterized protein</fullName>
    </submittedName>
</protein>
<organism evidence="1 2">
    <name type="scientific">Diplogelasinospora grovesii</name>
    <dbReference type="NCBI Taxonomy" id="303347"/>
    <lineage>
        <taxon>Eukaryota</taxon>
        <taxon>Fungi</taxon>
        <taxon>Dikarya</taxon>
        <taxon>Ascomycota</taxon>
        <taxon>Pezizomycotina</taxon>
        <taxon>Sordariomycetes</taxon>
        <taxon>Sordariomycetidae</taxon>
        <taxon>Sordariales</taxon>
        <taxon>Diplogelasinosporaceae</taxon>
        <taxon>Diplogelasinospora</taxon>
    </lineage>
</organism>
<sequence length="214" mass="23654">MKTEATSRQKAERAVECHRHVCICSSACWSFSSKILFLCRDAEFHGDPWSQALPDLSESWLGGSTLLGLRGANYNSSACALIGKHLPIVDAPALGINTRTHTHTLPTIKRLGTRTASRGINVTASSLNEQILFFTKCQPSLISQPSSCRCLDALPKQYTKDIGDAAKQWDARSRTPSSFPLPAFHPRSYHTMLRVWIQSKAKSFISLVVRGRVV</sequence>
<evidence type="ECO:0000313" key="2">
    <source>
        <dbReference type="Proteomes" id="UP001303473"/>
    </source>
</evidence>
<comment type="caution">
    <text evidence="1">The sequence shown here is derived from an EMBL/GenBank/DDBJ whole genome shotgun (WGS) entry which is preliminary data.</text>
</comment>